<evidence type="ECO:0000256" key="1">
    <source>
        <dbReference type="SAM" id="Phobius"/>
    </source>
</evidence>
<proteinExistence type="predicted"/>
<organism evidence="2 3">
    <name type="scientific">Paenibacillus woosongensis</name>
    <dbReference type="NCBI Taxonomy" id="307580"/>
    <lineage>
        <taxon>Bacteria</taxon>
        <taxon>Bacillati</taxon>
        <taxon>Bacillota</taxon>
        <taxon>Bacilli</taxon>
        <taxon>Bacillales</taxon>
        <taxon>Paenibacillaceae</taxon>
        <taxon>Paenibacillus</taxon>
    </lineage>
</organism>
<accession>A0AA95I805</accession>
<gene>
    <name evidence="2" type="ORF">QNH46_14845</name>
</gene>
<sequence length="78" mass="9112">MVISVRKWLRSVKFAVLFIALAYLMYKVLGTFGGYLLPEDKYRIPDGSAIKAFQTERAGNYGIEFMAERLKLFYWYGE</sequence>
<protein>
    <submittedName>
        <fullName evidence="2">DUF4227 family protein</fullName>
    </submittedName>
</protein>
<dbReference type="InterPro" id="IPR025321">
    <property type="entry name" value="DUF4227"/>
</dbReference>
<feature type="transmembrane region" description="Helical" evidence="1">
    <location>
        <begin position="12"/>
        <end position="37"/>
    </location>
</feature>
<evidence type="ECO:0000313" key="3">
    <source>
        <dbReference type="Proteomes" id="UP001177943"/>
    </source>
</evidence>
<dbReference type="Proteomes" id="UP001177943">
    <property type="component" value="Chromosome"/>
</dbReference>
<reference evidence="2" key="1">
    <citation type="submission" date="2023-05" db="EMBL/GenBank/DDBJ databases">
        <title>Comparative genomics of Bacillaceae isolates and their secondary metabolite potential.</title>
        <authorList>
            <person name="Song L."/>
            <person name="Nielsen L.J."/>
            <person name="Mohite O."/>
            <person name="Xu X."/>
            <person name="Weber T."/>
            <person name="Kovacs A.T."/>
        </authorList>
    </citation>
    <scope>NUCLEOTIDE SEQUENCE</scope>
    <source>
        <strain evidence="2">B2_4</strain>
    </source>
</reference>
<name>A0AA95I805_9BACL</name>
<dbReference type="AlphaFoldDB" id="A0AA95I805"/>
<dbReference type="EMBL" id="CP126084">
    <property type="protein sequence ID" value="WHX47435.1"/>
    <property type="molecule type" value="Genomic_DNA"/>
</dbReference>
<keyword evidence="1" id="KW-1133">Transmembrane helix</keyword>
<dbReference type="RefSeq" id="WP_283924996.1">
    <property type="nucleotide sequence ID" value="NZ_CP126084.1"/>
</dbReference>
<evidence type="ECO:0000313" key="2">
    <source>
        <dbReference type="EMBL" id="WHX47435.1"/>
    </source>
</evidence>
<dbReference type="KEGG" id="pwn:QNH46_14845"/>
<dbReference type="Pfam" id="PF14004">
    <property type="entry name" value="DUF4227"/>
    <property type="match status" value="1"/>
</dbReference>
<keyword evidence="1" id="KW-0812">Transmembrane</keyword>
<keyword evidence="1" id="KW-0472">Membrane</keyword>